<gene>
    <name evidence="8" type="ORF">ZOSMA_89G00360</name>
</gene>
<reference evidence="9" key="1">
    <citation type="journal article" date="2016" name="Nature">
        <title>The genome of the seagrass Zostera marina reveals angiosperm adaptation to the sea.</title>
        <authorList>
            <person name="Olsen J.L."/>
            <person name="Rouze P."/>
            <person name="Verhelst B."/>
            <person name="Lin Y.-C."/>
            <person name="Bayer T."/>
            <person name="Collen J."/>
            <person name="Dattolo E."/>
            <person name="De Paoli E."/>
            <person name="Dittami S."/>
            <person name="Maumus F."/>
            <person name="Michel G."/>
            <person name="Kersting A."/>
            <person name="Lauritano C."/>
            <person name="Lohaus R."/>
            <person name="Toepel M."/>
            <person name="Tonon T."/>
            <person name="Vanneste K."/>
            <person name="Amirebrahimi M."/>
            <person name="Brakel J."/>
            <person name="Bostroem C."/>
            <person name="Chovatia M."/>
            <person name="Grimwood J."/>
            <person name="Jenkins J.W."/>
            <person name="Jueterbock A."/>
            <person name="Mraz A."/>
            <person name="Stam W.T."/>
            <person name="Tice H."/>
            <person name="Bornberg-Bauer E."/>
            <person name="Green P.J."/>
            <person name="Pearson G.A."/>
            <person name="Procaccini G."/>
            <person name="Duarte C.M."/>
            <person name="Schmutz J."/>
            <person name="Reusch T.B.H."/>
            <person name="Van de Peer Y."/>
        </authorList>
    </citation>
    <scope>NUCLEOTIDE SEQUENCE [LARGE SCALE GENOMIC DNA]</scope>
    <source>
        <strain evidence="9">cv. Finnish</strain>
    </source>
</reference>
<comment type="subcellular location">
    <subcellularLocation>
        <location evidence="1">Membrane</location>
        <topology evidence="1">Multi-pass membrane protein</topology>
    </subcellularLocation>
</comment>
<feature type="region of interest" description="Disordered" evidence="6">
    <location>
        <begin position="1"/>
        <end position="39"/>
    </location>
</feature>
<keyword evidence="3 7" id="KW-0812">Transmembrane</keyword>
<comment type="caution">
    <text evidence="8">The sequence shown here is derived from an EMBL/GenBank/DDBJ whole genome shotgun (WGS) entry which is preliminary data.</text>
</comment>
<dbReference type="PANTHER" id="PTHR31621">
    <property type="entry name" value="PROTEIN DMP3"/>
    <property type="match status" value="1"/>
</dbReference>
<organism evidence="8 9">
    <name type="scientific">Zostera marina</name>
    <name type="common">Eelgrass</name>
    <dbReference type="NCBI Taxonomy" id="29655"/>
    <lineage>
        <taxon>Eukaryota</taxon>
        <taxon>Viridiplantae</taxon>
        <taxon>Streptophyta</taxon>
        <taxon>Embryophyta</taxon>
        <taxon>Tracheophyta</taxon>
        <taxon>Spermatophyta</taxon>
        <taxon>Magnoliopsida</taxon>
        <taxon>Liliopsida</taxon>
        <taxon>Zosteraceae</taxon>
        <taxon>Zostera</taxon>
    </lineage>
</organism>
<feature type="transmembrane region" description="Helical" evidence="7">
    <location>
        <begin position="83"/>
        <end position="101"/>
    </location>
</feature>
<dbReference type="GO" id="GO:0005737">
    <property type="term" value="C:cytoplasm"/>
    <property type="evidence" value="ECO:0007669"/>
    <property type="project" value="UniProtKB-ARBA"/>
</dbReference>
<evidence type="ECO:0000313" key="9">
    <source>
        <dbReference type="Proteomes" id="UP000036987"/>
    </source>
</evidence>
<accession>A0A0K9NM75</accession>
<dbReference type="Proteomes" id="UP000036987">
    <property type="component" value="Unassembled WGS sequence"/>
</dbReference>
<evidence type="ECO:0000256" key="7">
    <source>
        <dbReference type="SAM" id="Phobius"/>
    </source>
</evidence>
<proteinExistence type="inferred from homology"/>
<dbReference type="STRING" id="29655.A0A0K9NM75"/>
<keyword evidence="5 7" id="KW-0472">Membrane</keyword>
<feature type="compositionally biased region" description="Polar residues" evidence="6">
    <location>
        <begin position="1"/>
        <end position="10"/>
    </location>
</feature>
<dbReference type="PANTHER" id="PTHR31621:SF1">
    <property type="entry name" value="PROTEIN DMP5"/>
    <property type="match status" value="1"/>
</dbReference>
<sequence length="120" mass="12830">MSLRSRTTDSPAEILRGGEKEAVVPVKSPSLPHPSSRTRKALSGTAHLANLLPTGTLLAFQILTPIFTTNGACDSMMRSMTQFLLLVLASTASLACFTDSFRSTSDGELYLSTGFNLMTC</sequence>
<dbReference type="AlphaFoldDB" id="A0A0K9NM75"/>
<keyword evidence="9" id="KW-1185">Reference proteome</keyword>
<dbReference type="Pfam" id="PF05078">
    <property type="entry name" value="DUF679"/>
    <property type="match status" value="1"/>
</dbReference>
<evidence type="ECO:0000256" key="6">
    <source>
        <dbReference type="SAM" id="MobiDB-lite"/>
    </source>
</evidence>
<protein>
    <submittedName>
        <fullName evidence="8">Uncharacterized protein</fullName>
    </submittedName>
</protein>
<name>A0A0K9NM75_ZOSMR</name>
<keyword evidence="4 7" id="KW-1133">Transmembrane helix</keyword>
<comment type="similarity">
    <text evidence="2">Belongs to the plant DMP1 protein family.</text>
</comment>
<evidence type="ECO:0000256" key="2">
    <source>
        <dbReference type="ARBA" id="ARBA00008707"/>
    </source>
</evidence>
<evidence type="ECO:0000256" key="1">
    <source>
        <dbReference type="ARBA" id="ARBA00004141"/>
    </source>
</evidence>
<evidence type="ECO:0000313" key="8">
    <source>
        <dbReference type="EMBL" id="KMZ57085.1"/>
    </source>
</evidence>
<dbReference type="InterPro" id="IPR007770">
    <property type="entry name" value="DMP"/>
</dbReference>
<evidence type="ECO:0000256" key="3">
    <source>
        <dbReference type="ARBA" id="ARBA00022692"/>
    </source>
</evidence>
<evidence type="ECO:0000256" key="5">
    <source>
        <dbReference type="ARBA" id="ARBA00023136"/>
    </source>
</evidence>
<dbReference type="GO" id="GO:0016020">
    <property type="term" value="C:membrane"/>
    <property type="evidence" value="ECO:0007669"/>
    <property type="project" value="UniProtKB-SubCell"/>
</dbReference>
<evidence type="ECO:0000256" key="4">
    <source>
        <dbReference type="ARBA" id="ARBA00022989"/>
    </source>
</evidence>
<dbReference type="EMBL" id="LFYR01002109">
    <property type="protein sequence ID" value="KMZ57085.1"/>
    <property type="molecule type" value="Genomic_DNA"/>
</dbReference>